<evidence type="ECO:0000313" key="2">
    <source>
        <dbReference type="Proteomes" id="UP000828763"/>
    </source>
</evidence>
<dbReference type="Gene3D" id="3.30.1360.170">
    <property type="match status" value="1"/>
</dbReference>
<dbReference type="GO" id="GO:0050797">
    <property type="term" value="F:thymidylate synthase (FAD) activity"/>
    <property type="evidence" value="ECO:0007669"/>
    <property type="project" value="InterPro"/>
</dbReference>
<proteinExistence type="predicted"/>
<keyword evidence="2" id="KW-1185">Reference proteome</keyword>
<evidence type="ECO:0000313" key="1">
    <source>
        <dbReference type="EMBL" id="UAW53593.1"/>
    </source>
</evidence>
<dbReference type="PROSITE" id="PS51331">
    <property type="entry name" value="THYX"/>
    <property type="match status" value="1"/>
</dbReference>
<sequence>MISAKIIAISIAPNGQMIVTWELEYQRFIHGEFMTHRLFSRNAASSRAIPVSAIIDQVRNDPAMPIHWGQNQPGMQAKSELGRFRKKAAIKLWKLAARTACKLAEAMNRIGLHKQAANRTLEPYQTMKTVMTATCMDNFFWLRNHEDAQPEIRELARLMWEALQKALPNAIQLKPGEWHVPYVFVHRDSTDTLRYIGDELQYYTLEEALAISSSCCAQVSYRKLDDTLEKAQMVYKRLVESEPVHASPFEHQATPMYEPDFYCGDCQQQPEWEDGVTHADRNGKFWSGNLIGWVQHRQLIPNNVCMKYEVSNG</sequence>
<dbReference type="GO" id="GO:0050660">
    <property type="term" value="F:flavin adenine dinucleotide binding"/>
    <property type="evidence" value="ECO:0007669"/>
    <property type="project" value="InterPro"/>
</dbReference>
<evidence type="ECO:0008006" key="3">
    <source>
        <dbReference type="Google" id="ProtNLM"/>
    </source>
</evidence>
<gene>
    <name evidence="1" type="ORF">psageK4e_145</name>
</gene>
<dbReference type="Pfam" id="PF02511">
    <property type="entry name" value="Thy1"/>
    <property type="match status" value="1"/>
</dbReference>
<name>A0AAE8XMM6_9CAUD</name>
<reference evidence="1 2" key="1">
    <citation type="submission" date="2021-08" db="EMBL/GenBank/DDBJ databases">
        <authorList>
            <person name="Martino G."/>
            <person name="Holtappels D."/>
            <person name="Wagemans J."/>
            <person name="Lavigne R."/>
            <person name="Turina M."/>
            <person name="Ciuffo M."/>
        </authorList>
    </citation>
    <scope>NUCLEOTIDE SEQUENCE [LARGE SCALE GENOMIC DNA]</scope>
</reference>
<accession>A0AAE8XMM6</accession>
<dbReference type="GO" id="GO:0006231">
    <property type="term" value="P:dTMP biosynthetic process"/>
    <property type="evidence" value="ECO:0007669"/>
    <property type="project" value="InterPro"/>
</dbReference>
<protein>
    <recommendedName>
        <fullName evidence="3">Thymidylate synthase</fullName>
    </recommendedName>
</protein>
<dbReference type="InterPro" id="IPR036098">
    <property type="entry name" value="Thymidylate_synthase_ThyX_sf"/>
</dbReference>
<dbReference type="EMBL" id="MZ868713">
    <property type="protein sequence ID" value="UAW53593.1"/>
    <property type="molecule type" value="Genomic_DNA"/>
</dbReference>
<dbReference type="SUPFAM" id="SSF69796">
    <property type="entry name" value="Thymidylate synthase-complementing protein Thy1"/>
    <property type="match status" value="1"/>
</dbReference>
<dbReference type="InterPro" id="IPR003669">
    <property type="entry name" value="Thymidylate_synthase_ThyX"/>
</dbReference>
<organism evidence="1 2">
    <name type="scientific">Pseudomonas phage psageK4e</name>
    <dbReference type="NCBI Taxonomy" id="2875723"/>
    <lineage>
        <taxon>Viruses</taxon>
        <taxon>Duplodnaviria</taxon>
        <taxon>Heunggongvirae</taxon>
        <taxon>Uroviricota</taxon>
        <taxon>Caudoviricetes</taxon>
        <taxon>Vandenendeviridae</taxon>
        <taxon>Gorskivirinae</taxon>
        <taxon>Otagovirus</taxon>
        <taxon>Otagovirus psagek4e</taxon>
    </lineage>
</organism>
<dbReference type="Proteomes" id="UP000828763">
    <property type="component" value="Segment"/>
</dbReference>